<dbReference type="SMART" id="SM00382">
    <property type="entry name" value="AAA"/>
    <property type="match status" value="1"/>
</dbReference>
<dbReference type="PANTHER" id="PTHR43166:SF9">
    <property type="entry name" value="GLUTAMATE_ASPARTATE IMPORT ATP-BINDING PROTEIN GLTL"/>
    <property type="match status" value="1"/>
</dbReference>
<dbReference type="EMBL" id="JAGZZP010000002">
    <property type="protein sequence ID" value="MBS6534558.1"/>
    <property type="molecule type" value="Genomic_DNA"/>
</dbReference>
<keyword evidence="6 10" id="KW-0067">ATP-binding</keyword>
<dbReference type="GO" id="GO:0005886">
    <property type="term" value="C:plasma membrane"/>
    <property type="evidence" value="ECO:0007669"/>
    <property type="project" value="UniProtKB-SubCell"/>
</dbReference>
<dbReference type="AlphaFoldDB" id="A0A943XZN2"/>
<dbReference type="Proteomes" id="UP000748991">
    <property type="component" value="Unassembled WGS sequence"/>
</dbReference>
<keyword evidence="3" id="KW-0813">Transport</keyword>
<keyword evidence="8" id="KW-0472">Membrane</keyword>
<organism evidence="10 11">
    <name type="scientific">Peptoniphilus harei</name>
    <dbReference type="NCBI Taxonomy" id="54005"/>
    <lineage>
        <taxon>Bacteria</taxon>
        <taxon>Bacillati</taxon>
        <taxon>Bacillota</taxon>
        <taxon>Tissierellia</taxon>
        <taxon>Tissierellales</taxon>
        <taxon>Peptoniphilaceae</taxon>
        <taxon>Peptoniphilus</taxon>
    </lineage>
</organism>
<dbReference type="InterPro" id="IPR003439">
    <property type="entry name" value="ABC_transporter-like_ATP-bd"/>
</dbReference>
<evidence type="ECO:0000256" key="4">
    <source>
        <dbReference type="ARBA" id="ARBA00022475"/>
    </source>
</evidence>
<dbReference type="InterPro" id="IPR027417">
    <property type="entry name" value="P-loop_NTPase"/>
</dbReference>
<dbReference type="PIRSF" id="PIRSF039085">
    <property type="entry name" value="ABC_ATPase_HisP"/>
    <property type="match status" value="1"/>
</dbReference>
<dbReference type="InterPro" id="IPR030679">
    <property type="entry name" value="ABC_ATPase_HisP-typ"/>
</dbReference>
<dbReference type="Pfam" id="PF00005">
    <property type="entry name" value="ABC_tran"/>
    <property type="match status" value="1"/>
</dbReference>
<evidence type="ECO:0000256" key="2">
    <source>
        <dbReference type="ARBA" id="ARBA00005417"/>
    </source>
</evidence>
<dbReference type="InterPro" id="IPR050086">
    <property type="entry name" value="MetN_ABC_transporter-like"/>
</dbReference>
<comment type="caution">
    <text evidence="10">The sequence shown here is derived from an EMBL/GenBank/DDBJ whole genome shotgun (WGS) entry which is preliminary data.</text>
</comment>
<evidence type="ECO:0000259" key="9">
    <source>
        <dbReference type="PROSITE" id="PS50893"/>
    </source>
</evidence>
<reference evidence="10" key="1">
    <citation type="submission" date="2021-02" db="EMBL/GenBank/DDBJ databases">
        <title>Infant gut strain persistence is associated with maternal origin, phylogeny, and functional potential including surface adhesion and iron acquisition.</title>
        <authorList>
            <person name="Lou Y.C."/>
        </authorList>
    </citation>
    <scope>NUCLEOTIDE SEQUENCE</scope>
    <source>
        <strain evidence="10">L3_060_052G1_dasL3_060_052G1_concoct_1</strain>
    </source>
</reference>
<dbReference type="SUPFAM" id="SSF52540">
    <property type="entry name" value="P-loop containing nucleoside triphosphate hydrolases"/>
    <property type="match status" value="1"/>
</dbReference>
<evidence type="ECO:0000313" key="10">
    <source>
        <dbReference type="EMBL" id="MBS6534558.1"/>
    </source>
</evidence>
<keyword evidence="7" id="KW-0029">Amino-acid transport</keyword>
<comment type="subcellular location">
    <subcellularLocation>
        <location evidence="1">Cell membrane</location>
        <topology evidence="1">Peripheral membrane protein</topology>
    </subcellularLocation>
</comment>
<dbReference type="InterPro" id="IPR003593">
    <property type="entry name" value="AAA+_ATPase"/>
</dbReference>
<protein>
    <submittedName>
        <fullName evidence="10">Amino acid ABC transporter ATP-binding protein</fullName>
    </submittedName>
</protein>
<evidence type="ECO:0000256" key="1">
    <source>
        <dbReference type="ARBA" id="ARBA00004202"/>
    </source>
</evidence>
<dbReference type="Gene3D" id="3.40.50.300">
    <property type="entry name" value="P-loop containing nucleotide triphosphate hydrolases"/>
    <property type="match status" value="1"/>
</dbReference>
<dbReference type="RefSeq" id="WP_278636949.1">
    <property type="nucleotide sequence ID" value="NZ_JAGZZP010000002.1"/>
</dbReference>
<evidence type="ECO:0000256" key="5">
    <source>
        <dbReference type="ARBA" id="ARBA00022741"/>
    </source>
</evidence>
<proteinExistence type="inferred from homology"/>
<dbReference type="PANTHER" id="PTHR43166">
    <property type="entry name" value="AMINO ACID IMPORT ATP-BINDING PROTEIN"/>
    <property type="match status" value="1"/>
</dbReference>
<dbReference type="PROSITE" id="PS00211">
    <property type="entry name" value="ABC_TRANSPORTER_1"/>
    <property type="match status" value="1"/>
</dbReference>
<sequence length="239" mass="26597">MIKIHNLQKSFGDKEVLRGIDLTIEDFTVTSIIGASGSGKSTLLRSINLLEKSNGGEIYLDGYEITGENPNLEKIRQEIGMVFQNFNLFPNKSVLENITLAPIKVKGEDKKSAEENAISLLKAMGLEDKKDFYPDSLSGGQKQRVAIARALANKPKYLLFDEPTSALDPEMVKEVLNVIKSLKDKLTMVIVTHEMGFAKEISDNIVFMKDGVVEDYGSPQHIFKDTNNLNTKKFLEAVL</sequence>
<dbReference type="PROSITE" id="PS50893">
    <property type="entry name" value="ABC_TRANSPORTER_2"/>
    <property type="match status" value="1"/>
</dbReference>
<dbReference type="GO" id="GO:0016887">
    <property type="term" value="F:ATP hydrolysis activity"/>
    <property type="evidence" value="ECO:0007669"/>
    <property type="project" value="InterPro"/>
</dbReference>
<evidence type="ECO:0000256" key="3">
    <source>
        <dbReference type="ARBA" id="ARBA00022448"/>
    </source>
</evidence>
<comment type="similarity">
    <text evidence="2">Belongs to the ABC transporter superfamily.</text>
</comment>
<name>A0A943XZN2_9FIRM</name>
<feature type="domain" description="ABC transporter" evidence="9">
    <location>
        <begin position="2"/>
        <end position="235"/>
    </location>
</feature>
<dbReference type="GO" id="GO:0015424">
    <property type="term" value="F:ABC-type amino acid transporter activity"/>
    <property type="evidence" value="ECO:0007669"/>
    <property type="project" value="InterPro"/>
</dbReference>
<evidence type="ECO:0000256" key="7">
    <source>
        <dbReference type="ARBA" id="ARBA00022970"/>
    </source>
</evidence>
<dbReference type="InterPro" id="IPR017871">
    <property type="entry name" value="ABC_transporter-like_CS"/>
</dbReference>
<evidence type="ECO:0000313" key="11">
    <source>
        <dbReference type="Proteomes" id="UP000748991"/>
    </source>
</evidence>
<evidence type="ECO:0000256" key="8">
    <source>
        <dbReference type="ARBA" id="ARBA00023136"/>
    </source>
</evidence>
<evidence type="ECO:0000256" key="6">
    <source>
        <dbReference type="ARBA" id="ARBA00022840"/>
    </source>
</evidence>
<accession>A0A943XZN2</accession>
<keyword evidence="4" id="KW-1003">Cell membrane</keyword>
<keyword evidence="5" id="KW-0547">Nucleotide-binding</keyword>
<dbReference type="CDD" id="cd03262">
    <property type="entry name" value="ABC_HisP_GlnQ"/>
    <property type="match status" value="1"/>
</dbReference>
<gene>
    <name evidence="10" type="ORF">KH327_01870</name>
</gene>
<dbReference type="GO" id="GO:0005524">
    <property type="term" value="F:ATP binding"/>
    <property type="evidence" value="ECO:0007669"/>
    <property type="project" value="UniProtKB-KW"/>
</dbReference>